<comment type="caution">
    <text evidence="1">The sequence shown here is derived from an EMBL/GenBank/DDBJ whole genome shotgun (WGS) entry which is preliminary data.</text>
</comment>
<evidence type="ECO:0000313" key="2">
    <source>
        <dbReference type="Proteomes" id="UP000315295"/>
    </source>
</evidence>
<organism evidence="1 2">
    <name type="scientific">Malus baccata</name>
    <name type="common">Siberian crab apple</name>
    <name type="synonym">Pyrus baccata</name>
    <dbReference type="NCBI Taxonomy" id="106549"/>
    <lineage>
        <taxon>Eukaryota</taxon>
        <taxon>Viridiplantae</taxon>
        <taxon>Streptophyta</taxon>
        <taxon>Embryophyta</taxon>
        <taxon>Tracheophyta</taxon>
        <taxon>Spermatophyta</taxon>
        <taxon>Magnoliopsida</taxon>
        <taxon>eudicotyledons</taxon>
        <taxon>Gunneridae</taxon>
        <taxon>Pentapetalae</taxon>
        <taxon>rosids</taxon>
        <taxon>fabids</taxon>
        <taxon>Rosales</taxon>
        <taxon>Rosaceae</taxon>
        <taxon>Amygdaloideae</taxon>
        <taxon>Maleae</taxon>
        <taxon>Malus</taxon>
    </lineage>
</organism>
<proteinExistence type="predicted"/>
<name>A0A540MB67_MALBA</name>
<dbReference type="STRING" id="106549.A0A540MB67"/>
<protein>
    <submittedName>
        <fullName evidence="1">Uncharacterized protein</fullName>
    </submittedName>
</protein>
<accession>A0A540MB67</accession>
<dbReference type="Proteomes" id="UP000315295">
    <property type="component" value="Unassembled WGS sequence"/>
</dbReference>
<keyword evidence="2" id="KW-1185">Reference proteome</keyword>
<evidence type="ECO:0000313" key="1">
    <source>
        <dbReference type="EMBL" id="TQD95961.1"/>
    </source>
</evidence>
<gene>
    <name evidence="1" type="ORF">C1H46_018448</name>
</gene>
<dbReference type="AlphaFoldDB" id="A0A540MB67"/>
<reference evidence="1 2" key="1">
    <citation type="journal article" date="2019" name="G3 (Bethesda)">
        <title>Sequencing of a Wild Apple (Malus baccata) Genome Unravels the Differences Between Cultivated and Wild Apple Species Regarding Disease Resistance and Cold Tolerance.</title>
        <authorList>
            <person name="Chen X."/>
        </authorList>
    </citation>
    <scope>NUCLEOTIDE SEQUENCE [LARGE SCALE GENOMIC DNA]</scope>
    <source>
        <strain evidence="2">cv. Shandingzi</strain>
        <tissue evidence="1">Leaves</tissue>
    </source>
</reference>
<dbReference type="EMBL" id="VIEB01000302">
    <property type="protein sequence ID" value="TQD95961.1"/>
    <property type="molecule type" value="Genomic_DNA"/>
</dbReference>
<sequence length="88" mass="9394">MATVLNYVVIPRSSTLPSSTALSRIAVPSSLYSLSAGVRLPHYRGLKIGSALRTRSVGSLSYGPASRRASRRGELVVCEDQDTTIEVS</sequence>